<evidence type="ECO:0000313" key="1">
    <source>
        <dbReference type="EMBL" id="KAA6310116.1"/>
    </source>
</evidence>
<accession>A0A5J4PKI1</accession>
<feature type="non-terminal residue" evidence="1">
    <location>
        <position position="1"/>
    </location>
</feature>
<gene>
    <name evidence="1" type="ORF">EZS28_056373</name>
</gene>
<protein>
    <submittedName>
        <fullName evidence="1">Uncharacterized protein</fullName>
    </submittedName>
</protein>
<dbReference type="Proteomes" id="UP000324800">
    <property type="component" value="Unassembled WGS sequence"/>
</dbReference>
<evidence type="ECO:0000313" key="2">
    <source>
        <dbReference type="Proteomes" id="UP000324800"/>
    </source>
</evidence>
<organism evidence="1 2">
    <name type="scientific">Streblomastix strix</name>
    <dbReference type="NCBI Taxonomy" id="222440"/>
    <lineage>
        <taxon>Eukaryota</taxon>
        <taxon>Metamonada</taxon>
        <taxon>Preaxostyla</taxon>
        <taxon>Oxymonadida</taxon>
        <taxon>Streblomastigidae</taxon>
        <taxon>Streblomastix</taxon>
    </lineage>
</organism>
<dbReference type="AlphaFoldDB" id="A0A5J4PKI1"/>
<sequence>TSDSLPPPDVLPGFDELQLVIHRDQHGETVENNVNSNNNEEEEITADLSTQSTDMLPPVISGLMVIDERKQSVKYAQ</sequence>
<comment type="caution">
    <text evidence="1">The sequence shown here is derived from an EMBL/GenBank/DDBJ whole genome shotgun (WGS) entry which is preliminary data.</text>
</comment>
<proteinExistence type="predicted"/>
<reference evidence="1 2" key="1">
    <citation type="submission" date="2019-03" db="EMBL/GenBank/DDBJ databases">
        <title>Single cell metagenomics reveals metabolic interactions within the superorganism composed of flagellate Streblomastix strix and complex community of Bacteroidetes bacteria on its surface.</title>
        <authorList>
            <person name="Treitli S.C."/>
            <person name="Kolisko M."/>
            <person name="Husnik F."/>
            <person name="Keeling P."/>
            <person name="Hampl V."/>
        </authorList>
    </citation>
    <scope>NUCLEOTIDE SEQUENCE [LARGE SCALE GENOMIC DNA]</scope>
    <source>
        <strain evidence="1">ST1C</strain>
    </source>
</reference>
<dbReference type="EMBL" id="SNRW01049931">
    <property type="protein sequence ID" value="KAA6310116.1"/>
    <property type="molecule type" value="Genomic_DNA"/>
</dbReference>
<name>A0A5J4PKI1_9EUKA</name>